<evidence type="ECO:0000256" key="1">
    <source>
        <dbReference type="SAM" id="SignalP"/>
    </source>
</evidence>
<accession>A0A2R8CFP9</accession>
<protein>
    <recommendedName>
        <fullName evidence="4">Lipoprotein</fullName>
    </recommendedName>
</protein>
<dbReference type="EMBL" id="ONZG01000018">
    <property type="protein sequence ID" value="SPJ31240.1"/>
    <property type="molecule type" value="Genomic_DNA"/>
</dbReference>
<proteinExistence type="predicted"/>
<evidence type="ECO:0008006" key="4">
    <source>
        <dbReference type="Google" id="ProtNLM"/>
    </source>
</evidence>
<keyword evidence="1" id="KW-0732">Signal</keyword>
<evidence type="ECO:0000313" key="3">
    <source>
        <dbReference type="Proteomes" id="UP000244898"/>
    </source>
</evidence>
<gene>
    <name evidence="2" type="ORF">TRM7615_04783</name>
</gene>
<dbReference type="RefSeq" id="WP_235824199.1">
    <property type="nucleotide sequence ID" value="NZ_ONZG01000018.1"/>
</dbReference>
<sequence length="61" mass="6220">MKLKFAALGLVAATLVACAQQEEPVPVTFAPSYDKLGNASCPEGYTLATTTDGTAVCSPLS</sequence>
<feature type="signal peptide" evidence="1">
    <location>
        <begin position="1"/>
        <end position="19"/>
    </location>
</feature>
<dbReference type="PROSITE" id="PS51257">
    <property type="entry name" value="PROKAR_LIPOPROTEIN"/>
    <property type="match status" value="1"/>
</dbReference>
<evidence type="ECO:0000313" key="2">
    <source>
        <dbReference type="EMBL" id="SPJ31240.1"/>
    </source>
</evidence>
<dbReference type="AlphaFoldDB" id="A0A2R8CFP9"/>
<feature type="chain" id="PRO_5015331628" description="Lipoprotein" evidence="1">
    <location>
        <begin position="20"/>
        <end position="61"/>
    </location>
</feature>
<name>A0A2R8CFP9_9RHOB</name>
<dbReference type="Proteomes" id="UP000244898">
    <property type="component" value="Unassembled WGS sequence"/>
</dbReference>
<organism evidence="2 3">
    <name type="scientific">Falsiruegeria mediterranea M17</name>
    <dbReference type="NCBI Taxonomy" id="1200281"/>
    <lineage>
        <taxon>Bacteria</taxon>
        <taxon>Pseudomonadati</taxon>
        <taxon>Pseudomonadota</taxon>
        <taxon>Alphaproteobacteria</taxon>
        <taxon>Rhodobacterales</taxon>
        <taxon>Roseobacteraceae</taxon>
        <taxon>Falsiruegeria</taxon>
    </lineage>
</organism>
<keyword evidence="3" id="KW-1185">Reference proteome</keyword>
<reference evidence="3" key="1">
    <citation type="submission" date="2018-03" db="EMBL/GenBank/DDBJ databases">
        <authorList>
            <person name="Rodrigo-Torres L."/>
            <person name="Arahal R. D."/>
            <person name="Lucena T."/>
        </authorList>
    </citation>
    <scope>NUCLEOTIDE SEQUENCE [LARGE SCALE GENOMIC DNA]</scope>
    <source>
        <strain evidence="3">CECT 7615</strain>
    </source>
</reference>